<dbReference type="Gene3D" id="3.40.1160.10">
    <property type="entry name" value="Acetylglutamate kinase-like"/>
    <property type="match status" value="1"/>
</dbReference>
<gene>
    <name evidence="15" type="primary">pyrH</name>
    <name evidence="15" type="ORF">OXIME_000727</name>
</gene>
<dbReference type="PIRSF" id="PIRSF005650">
    <property type="entry name" value="Uridylate_kin"/>
    <property type="match status" value="1"/>
</dbReference>
<dbReference type="InterPro" id="IPR011817">
    <property type="entry name" value="Uridylate_kinase"/>
</dbReference>
<keyword evidence="10" id="KW-0067">ATP-binding</keyword>
<dbReference type="GeneID" id="95967458"/>
<dbReference type="PANTHER" id="PTHR42833">
    <property type="entry name" value="URIDYLATE KINASE"/>
    <property type="match status" value="1"/>
</dbReference>
<name>A0AAX4NG58_9ARCH</name>
<evidence type="ECO:0000256" key="3">
    <source>
        <dbReference type="ARBA" id="ARBA00007614"/>
    </source>
</evidence>
<comment type="pathway">
    <text evidence="2">Pyrimidine metabolism; CTP biosynthesis via de novo pathway; UDP from UMP (UMPK route): step 1/1.</text>
</comment>
<dbReference type="GO" id="GO:0006225">
    <property type="term" value="P:UDP biosynthetic process"/>
    <property type="evidence" value="ECO:0007669"/>
    <property type="project" value="TreeGrafter"/>
</dbReference>
<evidence type="ECO:0000256" key="9">
    <source>
        <dbReference type="ARBA" id="ARBA00022777"/>
    </source>
</evidence>
<keyword evidence="16" id="KW-1185">Reference proteome</keyword>
<evidence type="ECO:0000256" key="1">
    <source>
        <dbReference type="ARBA" id="ARBA00004496"/>
    </source>
</evidence>
<evidence type="ECO:0000313" key="16">
    <source>
        <dbReference type="Proteomes" id="UP001451606"/>
    </source>
</evidence>
<evidence type="ECO:0000256" key="12">
    <source>
        <dbReference type="ARBA" id="ARBA00032092"/>
    </source>
</evidence>
<dbReference type="Pfam" id="PF00696">
    <property type="entry name" value="AA_kinase"/>
    <property type="match status" value="1"/>
</dbReference>
<evidence type="ECO:0000313" key="15">
    <source>
        <dbReference type="EMBL" id="WYY00170.1"/>
    </source>
</evidence>
<comment type="subcellular location">
    <subcellularLocation>
        <location evidence="1">Cytoplasm</location>
    </subcellularLocation>
</comment>
<comment type="similarity">
    <text evidence="3">Belongs to the UMP kinase family.</text>
</comment>
<dbReference type="GO" id="GO:0033862">
    <property type="term" value="F:UMP kinase activity"/>
    <property type="evidence" value="ECO:0007669"/>
    <property type="project" value="UniProtKB-EC"/>
</dbReference>
<evidence type="ECO:0000256" key="8">
    <source>
        <dbReference type="ARBA" id="ARBA00022741"/>
    </source>
</evidence>
<dbReference type="InterPro" id="IPR011818">
    <property type="entry name" value="Uridylate_kinase_arch/spir"/>
</dbReference>
<evidence type="ECO:0000256" key="5">
    <source>
        <dbReference type="ARBA" id="ARBA00016403"/>
    </source>
</evidence>
<evidence type="ECO:0000256" key="4">
    <source>
        <dbReference type="ARBA" id="ARBA00012899"/>
    </source>
</evidence>
<dbReference type="AlphaFoldDB" id="A0AAX4NG58"/>
<dbReference type="EC" id="2.7.4.22" evidence="4"/>
<evidence type="ECO:0000256" key="7">
    <source>
        <dbReference type="ARBA" id="ARBA00022679"/>
    </source>
</evidence>
<dbReference type="Proteomes" id="UP001451606">
    <property type="component" value="Chromosome"/>
</dbReference>
<dbReference type="InterPro" id="IPR001048">
    <property type="entry name" value="Asp/Glu/Uridylate_kinase"/>
</dbReference>
<keyword evidence="7" id="KW-0808">Transferase</keyword>
<evidence type="ECO:0000256" key="11">
    <source>
        <dbReference type="ARBA" id="ARBA00022975"/>
    </source>
</evidence>
<dbReference type="InterPro" id="IPR036393">
    <property type="entry name" value="AceGlu_kinase-like_sf"/>
</dbReference>
<feature type="domain" description="Aspartate/glutamate/uridylate kinase" evidence="14">
    <location>
        <begin position="3"/>
        <end position="203"/>
    </location>
</feature>
<keyword evidence="11" id="KW-0665">Pyrimidine biosynthesis</keyword>
<protein>
    <recommendedName>
        <fullName evidence="5">Uridylate kinase</fullName>
        <ecNumber evidence="4">2.7.4.22</ecNumber>
    </recommendedName>
    <alternativeName>
        <fullName evidence="12">Uridine monophosphate kinase</fullName>
    </alternativeName>
</protein>
<organism evidence="15 16">
    <name type="scientific">Oxyplasma meridianum</name>
    <dbReference type="NCBI Taxonomy" id="3073602"/>
    <lineage>
        <taxon>Archaea</taxon>
        <taxon>Methanobacteriati</taxon>
        <taxon>Thermoplasmatota</taxon>
        <taxon>Thermoplasmata</taxon>
        <taxon>Thermoplasmatales</taxon>
        <taxon>Thermoplasmataceae</taxon>
        <taxon>Oxyplasma</taxon>
    </lineage>
</organism>
<sequence>MKSVVISLGGSIISGDRLDIGFMKRFSNMMEQSRAFGKVGIVVGGGRLARNYISDLRETGTNDIILDEIGINATRMNALAMTTFFKNCNLKIPTTINDAAELSSNYRFTIMGGTEAGHTTDTVAALLAERLGAKVLINATSVDGVYTDDPRTDKNAKKIGNMTYDEAIALSLKKSIGAGPNVFMDLTSLHIAKRSGIRIFVIDGRKLEDYASIVEHDTCTGTVIL</sequence>
<evidence type="ECO:0000256" key="6">
    <source>
        <dbReference type="ARBA" id="ARBA00022490"/>
    </source>
</evidence>
<dbReference type="EMBL" id="CP133772">
    <property type="protein sequence ID" value="WYY00170.1"/>
    <property type="molecule type" value="Genomic_DNA"/>
</dbReference>
<dbReference type="PANTHER" id="PTHR42833:SF4">
    <property type="entry name" value="URIDYLATE KINASE PUMPKIN, CHLOROPLASTIC"/>
    <property type="match status" value="1"/>
</dbReference>
<accession>A0AAX4NG58</accession>
<dbReference type="NCBIfam" id="TIGR02076">
    <property type="entry name" value="pyrH_arch"/>
    <property type="match status" value="1"/>
</dbReference>
<evidence type="ECO:0000256" key="13">
    <source>
        <dbReference type="ARBA" id="ARBA00047767"/>
    </source>
</evidence>
<proteinExistence type="inferred from homology"/>
<keyword evidence="8" id="KW-0547">Nucleotide-binding</keyword>
<evidence type="ECO:0000256" key="10">
    <source>
        <dbReference type="ARBA" id="ARBA00022840"/>
    </source>
</evidence>
<evidence type="ECO:0000256" key="2">
    <source>
        <dbReference type="ARBA" id="ARBA00004791"/>
    </source>
</evidence>
<evidence type="ECO:0000259" key="14">
    <source>
        <dbReference type="Pfam" id="PF00696"/>
    </source>
</evidence>
<keyword evidence="6" id="KW-0963">Cytoplasm</keyword>
<comment type="catalytic activity">
    <reaction evidence="13">
        <text>UMP + ATP = UDP + ADP</text>
        <dbReference type="Rhea" id="RHEA:24400"/>
        <dbReference type="ChEBI" id="CHEBI:30616"/>
        <dbReference type="ChEBI" id="CHEBI:57865"/>
        <dbReference type="ChEBI" id="CHEBI:58223"/>
        <dbReference type="ChEBI" id="CHEBI:456216"/>
        <dbReference type="EC" id="2.7.4.22"/>
    </reaction>
</comment>
<dbReference type="GO" id="GO:0005524">
    <property type="term" value="F:ATP binding"/>
    <property type="evidence" value="ECO:0007669"/>
    <property type="project" value="UniProtKB-KW"/>
</dbReference>
<dbReference type="KEGG" id="omr:OXIME_000727"/>
<keyword evidence="9 15" id="KW-0418">Kinase</keyword>
<dbReference type="RefSeq" id="WP_393972120.1">
    <property type="nucleotide sequence ID" value="NZ_CP133772.1"/>
</dbReference>
<dbReference type="SUPFAM" id="SSF53633">
    <property type="entry name" value="Carbamate kinase-like"/>
    <property type="match status" value="1"/>
</dbReference>
<reference evidence="15 16" key="1">
    <citation type="submission" date="2023-09" db="EMBL/GenBank/DDBJ databases">
        <authorList>
            <person name="Golyshina O.V."/>
            <person name="Lunev E.A."/>
            <person name="Bargiela R."/>
            <person name="Gaines M.C."/>
            <person name="Daum B."/>
            <person name="Bale N.J."/>
            <person name="Koenen M."/>
            <person name="Sinninghe Damst J.S."/>
            <person name="Yakimov M."/>
            <person name="Golyshin P.N."/>
        </authorList>
    </citation>
    <scope>NUCLEOTIDE SEQUENCE [LARGE SCALE GENOMIC DNA]</scope>
    <source>
        <strain evidence="15 16">M1</strain>
    </source>
</reference>
<dbReference type="GO" id="GO:0005737">
    <property type="term" value="C:cytoplasm"/>
    <property type="evidence" value="ECO:0007669"/>
    <property type="project" value="UniProtKB-SubCell"/>
</dbReference>